<keyword evidence="2" id="KW-1185">Reference proteome</keyword>
<dbReference type="Proteomes" id="UP000464657">
    <property type="component" value="Chromosome"/>
</dbReference>
<dbReference type="AlphaFoldDB" id="A0A7L4ZRS3"/>
<protein>
    <submittedName>
        <fullName evidence="1">Uncharacterized protein</fullName>
    </submittedName>
</protein>
<evidence type="ECO:0000313" key="1">
    <source>
        <dbReference type="EMBL" id="QHI39305.1"/>
    </source>
</evidence>
<organism evidence="1 2">
    <name type="scientific">Kordia antarctica</name>
    <dbReference type="NCBI Taxonomy" id="1218801"/>
    <lineage>
        <taxon>Bacteria</taxon>
        <taxon>Pseudomonadati</taxon>
        <taxon>Bacteroidota</taxon>
        <taxon>Flavobacteriia</taxon>
        <taxon>Flavobacteriales</taxon>
        <taxon>Flavobacteriaceae</taxon>
        <taxon>Kordia</taxon>
    </lineage>
</organism>
<dbReference type="EMBL" id="CP019288">
    <property type="protein sequence ID" value="QHI39305.1"/>
    <property type="molecule type" value="Genomic_DNA"/>
</dbReference>
<name>A0A7L4ZRS3_9FLAO</name>
<gene>
    <name evidence="1" type="ORF">IMCC3317_47150</name>
</gene>
<evidence type="ECO:0000313" key="2">
    <source>
        <dbReference type="Proteomes" id="UP000464657"/>
    </source>
</evidence>
<reference evidence="1 2" key="1">
    <citation type="journal article" date="2013" name="Int. J. Syst. Evol. Microbiol.">
        <title>Kordia antarctica sp. nov., isolated from Antarctic seawater.</title>
        <authorList>
            <person name="Baek K."/>
            <person name="Choi A."/>
            <person name="Kang I."/>
            <person name="Lee K."/>
            <person name="Cho J.C."/>
        </authorList>
    </citation>
    <scope>NUCLEOTIDE SEQUENCE [LARGE SCALE GENOMIC DNA]</scope>
    <source>
        <strain evidence="1 2">IMCC3317</strain>
    </source>
</reference>
<dbReference type="KEGG" id="kan:IMCC3317_47150"/>
<accession>A0A7L4ZRS3</accession>
<sequence length="48" mass="5605">MRLLCLSVMAQGVNTLFLITYNSDFFIGTQDSRPLLWKRPKLKKAPYE</sequence>
<proteinExistence type="predicted"/>